<feature type="binding site" evidence="6">
    <location>
        <position position="191"/>
    </location>
    <ligand>
        <name>molybdate</name>
        <dbReference type="ChEBI" id="CHEBI:36264"/>
    </ligand>
</feature>
<evidence type="ECO:0000313" key="8">
    <source>
        <dbReference type="Proteomes" id="UP000623067"/>
    </source>
</evidence>
<dbReference type="GO" id="GO:0030288">
    <property type="term" value="C:outer membrane-bounded periplasmic space"/>
    <property type="evidence" value="ECO:0007669"/>
    <property type="project" value="TreeGrafter"/>
</dbReference>
<dbReference type="SUPFAM" id="SSF53850">
    <property type="entry name" value="Periplasmic binding protein-like II"/>
    <property type="match status" value="1"/>
</dbReference>
<dbReference type="InterPro" id="IPR005950">
    <property type="entry name" value="ModA"/>
</dbReference>
<evidence type="ECO:0000256" key="4">
    <source>
        <dbReference type="ARBA" id="ARBA00022729"/>
    </source>
</evidence>
<name>A0A916T2D5_9SPHN</name>
<proteinExistence type="inferred from homology"/>
<dbReference type="PIRSF" id="PIRSF004846">
    <property type="entry name" value="ModA"/>
    <property type="match status" value="1"/>
</dbReference>
<feature type="binding site" evidence="6">
    <location>
        <position position="79"/>
    </location>
    <ligand>
        <name>molybdate</name>
        <dbReference type="ChEBI" id="CHEBI:36264"/>
    </ligand>
</feature>
<dbReference type="PANTHER" id="PTHR30632">
    <property type="entry name" value="MOLYBDATE-BINDING PERIPLASMIC PROTEIN"/>
    <property type="match status" value="1"/>
</dbReference>
<evidence type="ECO:0000256" key="1">
    <source>
        <dbReference type="ARBA" id="ARBA00009175"/>
    </source>
</evidence>
<organism evidence="7 8">
    <name type="scientific">Sphingomonas metalli</name>
    <dbReference type="NCBI Taxonomy" id="1779358"/>
    <lineage>
        <taxon>Bacteria</taxon>
        <taxon>Pseudomonadati</taxon>
        <taxon>Pseudomonadota</taxon>
        <taxon>Alphaproteobacteria</taxon>
        <taxon>Sphingomonadales</taxon>
        <taxon>Sphingomonadaceae</taxon>
        <taxon>Sphingomonas</taxon>
    </lineage>
</organism>
<evidence type="ECO:0000256" key="5">
    <source>
        <dbReference type="ARBA" id="ARBA00062515"/>
    </source>
</evidence>
<dbReference type="GO" id="GO:0046872">
    <property type="term" value="F:metal ion binding"/>
    <property type="evidence" value="ECO:0007669"/>
    <property type="project" value="UniProtKB-KW"/>
</dbReference>
<evidence type="ECO:0000313" key="7">
    <source>
        <dbReference type="EMBL" id="GGB25012.1"/>
    </source>
</evidence>
<accession>A0A916T2D5</accession>
<gene>
    <name evidence="7" type="primary">modA</name>
    <name evidence="7" type="ORF">GCM10011380_13240</name>
</gene>
<keyword evidence="8" id="KW-1185">Reference proteome</keyword>
<evidence type="ECO:0000256" key="3">
    <source>
        <dbReference type="ARBA" id="ARBA00022723"/>
    </source>
</evidence>
<dbReference type="GO" id="GO:0030973">
    <property type="term" value="F:molybdate ion binding"/>
    <property type="evidence" value="ECO:0007669"/>
    <property type="project" value="TreeGrafter"/>
</dbReference>
<dbReference type="Pfam" id="PF13531">
    <property type="entry name" value="SBP_bac_11"/>
    <property type="match status" value="1"/>
</dbReference>
<feature type="binding site" evidence="6">
    <location>
        <position position="164"/>
    </location>
    <ligand>
        <name>molybdate</name>
        <dbReference type="ChEBI" id="CHEBI:36264"/>
    </ligand>
</feature>
<comment type="similarity">
    <text evidence="1">Belongs to the bacterial solute-binding protein ModA family.</text>
</comment>
<sequence length="272" mass="28476">MPSLCPHHIAAAMMSRHFTRRALYAGLAVLTAAMPLAVPAQRQPLTVFAAASLADALSAVGRAYTARTGQPVRLAFAASGTAARQVQAGARADLFVSADREWMDVLDKAGRLMPGARRDLVGGRLVLVAPVASRTRMVIRPGFPLAASLGQGRLAIGEPAAVPAGRYAQQALSRLGVWNSVAGRLAPAPDVRAALAYVARGEAPLGIVYESDAAAERGVRIVGVFPAASHAPIVYPAAVLKGAGSGSTAFYRFLGGAEAQAIFRRYRFRPLR</sequence>
<keyword evidence="2 6" id="KW-0500">Molybdenum</keyword>
<comment type="subunit">
    <text evidence="5">The complex is composed of two ATP-binding proteins (ModC), two transmembrane proteins (ModB) and a solute-binding protein (ModA).</text>
</comment>
<comment type="caution">
    <text evidence="7">The sequence shown here is derived from an EMBL/GenBank/DDBJ whole genome shotgun (WGS) entry which is preliminary data.</text>
</comment>
<dbReference type="GO" id="GO:0015689">
    <property type="term" value="P:molybdate ion transport"/>
    <property type="evidence" value="ECO:0007669"/>
    <property type="project" value="InterPro"/>
</dbReference>
<reference evidence="7" key="2">
    <citation type="submission" date="2020-09" db="EMBL/GenBank/DDBJ databases">
        <authorList>
            <person name="Sun Q."/>
            <person name="Zhou Y."/>
        </authorList>
    </citation>
    <scope>NUCLEOTIDE SEQUENCE</scope>
    <source>
        <strain evidence="7">CGMCC 1.15330</strain>
    </source>
</reference>
<keyword evidence="3 6" id="KW-0479">Metal-binding</keyword>
<reference evidence="7" key="1">
    <citation type="journal article" date="2014" name="Int. J. Syst. Evol. Microbiol.">
        <title>Complete genome sequence of Corynebacterium casei LMG S-19264T (=DSM 44701T), isolated from a smear-ripened cheese.</title>
        <authorList>
            <consortium name="US DOE Joint Genome Institute (JGI-PGF)"/>
            <person name="Walter F."/>
            <person name="Albersmeier A."/>
            <person name="Kalinowski J."/>
            <person name="Ruckert C."/>
        </authorList>
    </citation>
    <scope>NUCLEOTIDE SEQUENCE</scope>
    <source>
        <strain evidence="7">CGMCC 1.15330</strain>
    </source>
</reference>
<dbReference type="NCBIfam" id="TIGR01256">
    <property type="entry name" value="modA"/>
    <property type="match status" value="1"/>
</dbReference>
<dbReference type="FunFam" id="3.40.190.10:FF:000035">
    <property type="entry name" value="Molybdate ABC transporter substrate-binding protein"/>
    <property type="match status" value="1"/>
</dbReference>
<evidence type="ECO:0000256" key="2">
    <source>
        <dbReference type="ARBA" id="ARBA00022505"/>
    </source>
</evidence>
<evidence type="ECO:0000256" key="6">
    <source>
        <dbReference type="PIRSR" id="PIRSR004846-1"/>
    </source>
</evidence>
<dbReference type="PANTHER" id="PTHR30632:SF17">
    <property type="entry name" value="MOLYBDATE-BINDING PROTEIN MODA"/>
    <property type="match status" value="1"/>
</dbReference>
<dbReference type="EMBL" id="BMIH01000002">
    <property type="protein sequence ID" value="GGB25012.1"/>
    <property type="molecule type" value="Genomic_DNA"/>
</dbReference>
<protein>
    <submittedName>
        <fullName evidence="7">Molybdate ABC transporter substrate-binding protein</fullName>
    </submittedName>
</protein>
<dbReference type="Proteomes" id="UP000623067">
    <property type="component" value="Unassembled WGS sequence"/>
</dbReference>
<dbReference type="GO" id="GO:1901359">
    <property type="term" value="F:tungstate binding"/>
    <property type="evidence" value="ECO:0007669"/>
    <property type="project" value="UniProtKB-ARBA"/>
</dbReference>
<keyword evidence="4" id="KW-0732">Signal</keyword>
<dbReference type="InterPro" id="IPR050682">
    <property type="entry name" value="ModA/WtpA"/>
</dbReference>
<dbReference type="Gene3D" id="3.40.190.10">
    <property type="entry name" value="Periplasmic binding protein-like II"/>
    <property type="match status" value="2"/>
</dbReference>
<dbReference type="AlphaFoldDB" id="A0A916T2D5"/>
<feature type="binding site" evidence="6">
    <location>
        <position position="209"/>
    </location>
    <ligand>
        <name>molybdate</name>
        <dbReference type="ChEBI" id="CHEBI:36264"/>
    </ligand>
</feature>
<feature type="binding site" evidence="6">
    <location>
        <position position="52"/>
    </location>
    <ligand>
        <name>molybdate</name>
        <dbReference type="ChEBI" id="CHEBI:36264"/>
    </ligand>
</feature>